<protein>
    <submittedName>
        <fullName evidence="2">Helix-turn-helix domain-containing protein</fullName>
    </submittedName>
</protein>
<dbReference type="AlphaFoldDB" id="A0A975P350"/>
<feature type="domain" description="HTH cro/C1-type" evidence="1">
    <location>
        <begin position="3"/>
        <end position="43"/>
    </location>
</feature>
<evidence type="ECO:0000313" key="3">
    <source>
        <dbReference type="Proteomes" id="UP000676951"/>
    </source>
</evidence>
<proteinExistence type="predicted"/>
<keyword evidence="3" id="KW-1185">Reference proteome</keyword>
<name>A0A975P350_9BRAD</name>
<dbReference type="Proteomes" id="UP000676951">
    <property type="component" value="Chromosome"/>
</dbReference>
<dbReference type="Pfam" id="PF01381">
    <property type="entry name" value="HTH_3"/>
    <property type="match status" value="1"/>
</dbReference>
<dbReference type="GO" id="GO:0003677">
    <property type="term" value="F:DNA binding"/>
    <property type="evidence" value="ECO:0007669"/>
    <property type="project" value="InterPro"/>
</dbReference>
<dbReference type="CDD" id="cd00093">
    <property type="entry name" value="HTH_XRE"/>
    <property type="match status" value="1"/>
</dbReference>
<accession>A0A975P350</accession>
<dbReference type="Gene3D" id="1.10.260.40">
    <property type="entry name" value="lambda repressor-like DNA-binding domains"/>
    <property type="match status" value="1"/>
</dbReference>
<gene>
    <name evidence="2" type="ORF">KMZ93_20090</name>
</gene>
<reference evidence="2 3" key="1">
    <citation type="submission" date="2021-06" db="EMBL/GenBank/DDBJ databases">
        <title>Bradyrhizobium sp. S2-11-4 Genome sequencing.</title>
        <authorList>
            <person name="Jin L."/>
        </authorList>
    </citation>
    <scope>NUCLEOTIDE SEQUENCE [LARGE SCALE GENOMIC DNA]</scope>
    <source>
        <strain evidence="2 3">S2-11-4</strain>
    </source>
</reference>
<dbReference type="EMBL" id="CP076136">
    <property type="protein sequence ID" value="QWG26077.1"/>
    <property type="molecule type" value="Genomic_DNA"/>
</dbReference>
<evidence type="ECO:0000259" key="1">
    <source>
        <dbReference type="PROSITE" id="PS50943"/>
    </source>
</evidence>
<sequence length="47" mass="5302">MLRGMSRRELARRSGISERYIAQIEVGKGNVSIVLLLRIAQAFRSAQ</sequence>
<dbReference type="PROSITE" id="PS50943">
    <property type="entry name" value="HTH_CROC1"/>
    <property type="match status" value="1"/>
</dbReference>
<dbReference type="SUPFAM" id="SSF47413">
    <property type="entry name" value="lambda repressor-like DNA-binding domains"/>
    <property type="match status" value="1"/>
</dbReference>
<organism evidence="2 3">
    <name type="scientific">Bradyrhizobium sediminis</name>
    <dbReference type="NCBI Taxonomy" id="2840469"/>
    <lineage>
        <taxon>Bacteria</taxon>
        <taxon>Pseudomonadati</taxon>
        <taxon>Pseudomonadota</taxon>
        <taxon>Alphaproteobacteria</taxon>
        <taxon>Hyphomicrobiales</taxon>
        <taxon>Nitrobacteraceae</taxon>
        <taxon>Bradyrhizobium</taxon>
    </lineage>
</organism>
<evidence type="ECO:0000313" key="2">
    <source>
        <dbReference type="EMBL" id="QWG26077.1"/>
    </source>
</evidence>
<dbReference type="InterPro" id="IPR010982">
    <property type="entry name" value="Lambda_DNA-bd_dom_sf"/>
</dbReference>
<dbReference type="InterPro" id="IPR001387">
    <property type="entry name" value="Cro/C1-type_HTH"/>
</dbReference>